<keyword evidence="2" id="KW-1185">Reference proteome</keyword>
<feature type="non-terminal residue" evidence="1">
    <location>
        <position position="52"/>
    </location>
</feature>
<dbReference type="Proteomes" id="UP000789920">
    <property type="component" value="Unassembled WGS sequence"/>
</dbReference>
<gene>
    <name evidence="1" type="ORF">RPERSI_LOCUS29154</name>
</gene>
<protein>
    <submittedName>
        <fullName evidence="1">7974_t:CDS:1</fullName>
    </submittedName>
</protein>
<comment type="caution">
    <text evidence="1">The sequence shown here is derived from an EMBL/GenBank/DDBJ whole genome shotgun (WGS) entry which is preliminary data.</text>
</comment>
<proteinExistence type="predicted"/>
<dbReference type="EMBL" id="CAJVQC010108783">
    <property type="protein sequence ID" value="CAG8834303.1"/>
    <property type="molecule type" value="Genomic_DNA"/>
</dbReference>
<accession>A0ACA9SEJ1</accession>
<evidence type="ECO:0000313" key="2">
    <source>
        <dbReference type="Proteomes" id="UP000789920"/>
    </source>
</evidence>
<name>A0ACA9SEJ1_9GLOM</name>
<sequence>MTVNTIIIVAVIKIIETKLVGNDEVGDEEFDAVILKVAEGVVVSESGISKFF</sequence>
<organism evidence="1 2">
    <name type="scientific">Racocetra persica</name>
    <dbReference type="NCBI Taxonomy" id="160502"/>
    <lineage>
        <taxon>Eukaryota</taxon>
        <taxon>Fungi</taxon>
        <taxon>Fungi incertae sedis</taxon>
        <taxon>Mucoromycota</taxon>
        <taxon>Glomeromycotina</taxon>
        <taxon>Glomeromycetes</taxon>
        <taxon>Diversisporales</taxon>
        <taxon>Gigasporaceae</taxon>
        <taxon>Racocetra</taxon>
    </lineage>
</organism>
<reference evidence="1" key="1">
    <citation type="submission" date="2021-06" db="EMBL/GenBank/DDBJ databases">
        <authorList>
            <person name="Kallberg Y."/>
            <person name="Tangrot J."/>
            <person name="Rosling A."/>
        </authorList>
    </citation>
    <scope>NUCLEOTIDE SEQUENCE</scope>
    <source>
        <strain evidence="1">MA461A</strain>
    </source>
</reference>
<evidence type="ECO:0000313" key="1">
    <source>
        <dbReference type="EMBL" id="CAG8834303.1"/>
    </source>
</evidence>